<evidence type="ECO:0000313" key="13">
    <source>
        <dbReference type="Proteomes" id="UP000799421"/>
    </source>
</evidence>
<evidence type="ECO:0000256" key="6">
    <source>
        <dbReference type="ARBA" id="ARBA00022771"/>
    </source>
</evidence>
<feature type="compositionally biased region" description="Polar residues" evidence="10">
    <location>
        <begin position="678"/>
        <end position="687"/>
    </location>
</feature>
<organism evidence="12 13">
    <name type="scientific">Piedraia hortae CBS 480.64</name>
    <dbReference type="NCBI Taxonomy" id="1314780"/>
    <lineage>
        <taxon>Eukaryota</taxon>
        <taxon>Fungi</taxon>
        <taxon>Dikarya</taxon>
        <taxon>Ascomycota</taxon>
        <taxon>Pezizomycotina</taxon>
        <taxon>Dothideomycetes</taxon>
        <taxon>Dothideomycetidae</taxon>
        <taxon>Capnodiales</taxon>
        <taxon>Piedraiaceae</taxon>
        <taxon>Piedraia</taxon>
    </lineage>
</organism>
<dbReference type="SUPFAM" id="SSF50978">
    <property type="entry name" value="WD40 repeat-like"/>
    <property type="match status" value="1"/>
</dbReference>
<feature type="repeat" description="WD" evidence="9">
    <location>
        <begin position="249"/>
        <end position="290"/>
    </location>
</feature>
<dbReference type="InterPro" id="IPR001841">
    <property type="entry name" value="Znf_RING"/>
</dbReference>
<gene>
    <name evidence="12" type="ORF">K470DRAFT_220039</name>
</gene>
<dbReference type="CDD" id="cd16488">
    <property type="entry name" value="mRING-H2-C3H3C2_Mio-like"/>
    <property type="match status" value="1"/>
</dbReference>
<dbReference type="GO" id="GO:0008270">
    <property type="term" value="F:zinc ion binding"/>
    <property type="evidence" value="ECO:0007669"/>
    <property type="project" value="UniProtKB-KW"/>
</dbReference>
<feature type="compositionally biased region" description="Polar residues" evidence="10">
    <location>
        <begin position="431"/>
        <end position="441"/>
    </location>
</feature>
<protein>
    <recommendedName>
        <fullName evidence="2">Restriction of telomere capping protein 1</fullName>
    </recommendedName>
</protein>
<evidence type="ECO:0000259" key="11">
    <source>
        <dbReference type="PROSITE" id="PS50089"/>
    </source>
</evidence>
<dbReference type="InterPro" id="IPR019775">
    <property type="entry name" value="WD40_repeat_CS"/>
</dbReference>
<dbReference type="Gene3D" id="2.130.10.10">
    <property type="entry name" value="YVTN repeat-like/Quinoprotein amine dehydrogenase"/>
    <property type="match status" value="2"/>
</dbReference>
<keyword evidence="13" id="KW-1185">Reference proteome</keyword>
<dbReference type="PROSITE" id="PS00678">
    <property type="entry name" value="WD_REPEATS_1"/>
    <property type="match status" value="1"/>
</dbReference>
<keyword evidence="5" id="KW-0677">Repeat</keyword>
<dbReference type="Proteomes" id="UP000799421">
    <property type="component" value="Unassembled WGS sequence"/>
</dbReference>
<dbReference type="AlphaFoldDB" id="A0A6A7BWY0"/>
<feature type="region of interest" description="Disordered" evidence="10">
    <location>
        <begin position="677"/>
        <end position="715"/>
    </location>
</feature>
<dbReference type="OrthoDB" id="60955at2759"/>
<dbReference type="PROSITE" id="PS50294">
    <property type="entry name" value="WD_REPEATS_REGION"/>
    <property type="match status" value="3"/>
</dbReference>
<dbReference type="EMBL" id="MU005999">
    <property type="protein sequence ID" value="KAF2859008.1"/>
    <property type="molecule type" value="Genomic_DNA"/>
</dbReference>
<evidence type="ECO:0000256" key="9">
    <source>
        <dbReference type="PROSITE-ProRule" id="PRU00221"/>
    </source>
</evidence>
<dbReference type="GO" id="GO:0016239">
    <property type="term" value="P:positive regulation of macroautophagy"/>
    <property type="evidence" value="ECO:0007669"/>
    <property type="project" value="TreeGrafter"/>
</dbReference>
<dbReference type="InterPro" id="IPR036322">
    <property type="entry name" value="WD40_repeat_dom_sf"/>
</dbReference>
<keyword evidence="7" id="KW-0862">Zinc</keyword>
<evidence type="ECO:0000256" key="7">
    <source>
        <dbReference type="ARBA" id="ARBA00022833"/>
    </source>
</evidence>
<evidence type="ECO:0000313" key="12">
    <source>
        <dbReference type="EMBL" id="KAF2859008.1"/>
    </source>
</evidence>
<dbReference type="Pfam" id="PF00400">
    <property type="entry name" value="WD40"/>
    <property type="match status" value="3"/>
</dbReference>
<keyword evidence="4" id="KW-0479">Metal-binding</keyword>
<proteinExistence type="inferred from homology"/>
<feature type="repeat" description="WD" evidence="9">
    <location>
        <begin position="157"/>
        <end position="199"/>
    </location>
</feature>
<dbReference type="GO" id="GO:0005774">
    <property type="term" value="C:vacuolar membrane"/>
    <property type="evidence" value="ECO:0007669"/>
    <property type="project" value="TreeGrafter"/>
</dbReference>
<evidence type="ECO:0000256" key="8">
    <source>
        <dbReference type="PROSITE-ProRule" id="PRU00175"/>
    </source>
</evidence>
<dbReference type="GO" id="GO:1904263">
    <property type="term" value="P:positive regulation of TORC1 signaling"/>
    <property type="evidence" value="ECO:0007669"/>
    <property type="project" value="TreeGrafter"/>
</dbReference>
<dbReference type="SMART" id="SM00320">
    <property type="entry name" value="WD40"/>
    <property type="match status" value="5"/>
</dbReference>
<feature type="repeat" description="WD" evidence="9">
    <location>
        <begin position="206"/>
        <end position="240"/>
    </location>
</feature>
<feature type="domain" description="RING-type" evidence="11">
    <location>
        <begin position="908"/>
        <end position="952"/>
    </location>
</feature>
<dbReference type="PANTHER" id="PTHR46200:SF1">
    <property type="entry name" value="GATOR COMPLEX PROTEIN WDR24"/>
    <property type="match status" value="1"/>
</dbReference>
<dbReference type="Pfam" id="PF17120">
    <property type="entry name" value="zf-RING_16"/>
    <property type="match status" value="1"/>
</dbReference>
<dbReference type="InterPro" id="IPR001680">
    <property type="entry name" value="WD40_rpt"/>
</dbReference>
<evidence type="ECO:0000256" key="3">
    <source>
        <dbReference type="ARBA" id="ARBA00022574"/>
    </source>
</evidence>
<accession>A0A6A7BWY0</accession>
<feature type="region of interest" description="Disordered" evidence="10">
    <location>
        <begin position="412"/>
        <end position="441"/>
    </location>
</feature>
<comment type="similarity">
    <text evidence="1">Belongs to the WD repeat RTC1 family.</text>
</comment>
<evidence type="ECO:0000256" key="10">
    <source>
        <dbReference type="SAM" id="MobiDB-lite"/>
    </source>
</evidence>
<dbReference type="PROSITE" id="PS50082">
    <property type="entry name" value="WD_REPEATS_2"/>
    <property type="match status" value="3"/>
</dbReference>
<evidence type="ECO:0000256" key="4">
    <source>
        <dbReference type="ARBA" id="ARBA00022723"/>
    </source>
</evidence>
<feature type="compositionally biased region" description="Basic and acidic residues" evidence="10">
    <location>
        <begin position="694"/>
        <end position="708"/>
    </location>
</feature>
<evidence type="ECO:0000256" key="2">
    <source>
        <dbReference type="ARBA" id="ARBA00015098"/>
    </source>
</evidence>
<dbReference type="PROSITE" id="PS50089">
    <property type="entry name" value="ZF_RING_2"/>
    <property type="match status" value="1"/>
</dbReference>
<sequence length="966" mass="107029">MVRDQTSRDLGSWPLQRARDAAYRVFGYPPSRPSSAYSERPGEGSRRASTARFGTIQNFSASHYTGLGIHTLAINGTGTHALLGGKELFKTIKVEDGTCVEDFNLQTAIIGSRQKSIDIADVAWARCGFSDYAAAATSSGDIILYNLVQNGPQATHLNEHYRQVHRVTFNPEKCNLLLSGSQDGTARLWDLRTRDNRNVLRSKRKFSGQSDGIRDVKWSPDGMRFALGTDDGWFQCWDMRQWKSPKLKIAAHALSCNSVDWHPDGRHVTSGSSDKRVRVWDTSVSGRQQSKWEVITPYPIMHTRWRPVCESQGPEGRLWQCTQLVTSYDRSHPIVHTWDFRRPALPFRAMRPHASAPTDLLWHSQNLLWTVGREGFFEQTDVQSAPKLLARRTLHGGATSVDGDLTFVSQTRGQDQSHSSHHSYMSIHASNTGSGNSTETNYLSRSWTDDTLDESFLSMRLSGNGPLKSPTLTDTSVTPFDKSMADKGPCVPRQVGIVGKIPYQIQPHVFCQLACDCQLYIAPEPDPDEDLFSRTIHTFSFNQGLAHQCGQHRLAQTWKIVGYCALMHVKDRTQFEQKKGRENLVKRRDLGALALRLLQTESNSILASPRSHLVSRSNVPTPLVLPTHVNDKLPQIELNGDSLSGGAAARCNQLEVESKELLPAHASVESLSFLDPTLPSTYRSETSTEPDVEEALKNAAKDEPKEDSQSSSAVTEALNPLGLSLGELKPTGMPSIASSSMVDLETNKPFTLVGMLKELLKYYAGEGDAQAACQLLLVFMPLLPCTHPLERKTKTVSLYANTFSAMGFTDDAIVAIFKQRLEHLIYAGLQPLEVESVLSTYHEQLVAHRLFAEASSLRKLAYPTYPAVYEDYIGSNEFHPMCGSCGCPLMVGPDGLNCGRCDAQQLVCAFCDSKDSPFGLSKLTTLCINCNHGGHAECLHEWFENSREEMCPTGCGCECSASKFSK</sequence>
<dbReference type="InterPro" id="IPR049566">
    <property type="entry name" value="WDR59_RTC1-like_RING_Znf"/>
</dbReference>
<dbReference type="PANTHER" id="PTHR46200">
    <property type="entry name" value="GATOR COMPLEX PROTEIN WDR24"/>
    <property type="match status" value="1"/>
</dbReference>
<evidence type="ECO:0000256" key="1">
    <source>
        <dbReference type="ARBA" id="ARBA00008863"/>
    </source>
</evidence>
<keyword evidence="3 9" id="KW-0853">WD repeat</keyword>
<reference evidence="12" key="1">
    <citation type="journal article" date="2020" name="Stud. Mycol.">
        <title>101 Dothideomycetes genomes: a test case for predicting lifestyles and emergence of pathogens.</title>
        <authorList>
            <person name="Haridas S."/>
            <person name="Albert R."/>
            <person name="Binder M."/>
            <person name="Bloem J."/>
            <person name="Labutti K."/>
            <person name="Salamov A."/>
            <person name="Andreopoulos B."/>
            <person name="Baker S."/>
            <person name="Barry K."/>
            <person name="Bills G."/>
            <person name="Bluhm B."/>
            <person name="Cannon C."/>
            <person name="Castanera R."/>
            <person name="Culley D."/>
            <person name="Daum C."/>
            <person name="Ezra D."/>
            <person name="Gonzalez J."/>
            <person name="Henrissat B."/>
            <person name="Kuo A."/>
            <person name="Liang C."/>
            <person name="Lipzen A."/>
            <person name="Lutzoni F."/>
            <person name="Magnuson J."/>
            <person name="Mondo S."/>
            <person name="Nolan M."/>
            <person name="Ohm R."/>
            <person name="Pangilinan J."/>
            <person name="Park H.-J."/>
            <person name="Ramirez L."/>
            <person name="Alfaro M."/>
            <person name="Sun H."/>
            <person name="Tritt A."/>
            <person name="Yoshinaga Y."/>
            <person name="Zwiers L.-H."/>
            <person name="Turgeon B."/>
            <person name="Goodwin S."/>
            <person name="Spatafora J."/>
            <person name="Crous P."/>
            <person name="Grigoriev I."/>
        </authorList>
    </citation>
    <scope>NUCLEOTIDE SEQUENCE</scope>
    <source>
        <strain evidence="12">CBS 480.64</strain>
    </source>
</reference>
<keyword evidence="6 8" id="KW-0863">Zinc-finger</keyword>
<dbReference type="InterPro" id="IPR015943">
    <property type="entry name" value="WD40/YVTN_repeat-like_dom_sf"/>
</dbReference>
<dbReference type="GO" id="GO:0061700">
    <property type="term" value="C:GATOR2 complex"/>
    <property type="evidence" value="ECO:0007669"/>
    <property type="project" value="TreeGrafter"/>
</dbReference>
<dbReference type="InterPro" id="IPR037590">
    <property type="entry name" value="WDR24"/>
</dbReference>
<evidence type="ECO:0000256" key="5">
    <source>
        <dbReference type="ARBA" id="ARBA00022737"/>
    </source>
</evidence>
<name>A0A6A7BWY0_9PEZI</name>
<dbReference type="GO" id="GO:0005829">
    <property type="term" value="C:cytosol"/>
    <property type="evidence" value="ECO:0007669"/>
    <property type="project" value="TreeGrafter"/>
</dbReference>